<feature type="transmembrane region" description="Helical" evidence="6">
    <location>
        <begin position="12"/>
        <end position="30"/>
    </location>
</feature>
<evidence type="ECO:0000256" key="4">
    <source>
        <dbReference type="ARBA" id="ARBA00022989"/>
    </source>
</evidence>
<evidence type="ECO:0000256" key="1">
    <source>
        <dbReference type="ARBA" id="ARBA00004651"/>
    </source>
</evidence>
<evidence type="ECO:0000256" key="2">
    <source>
        <dbReference type="ARBA" id="ARBA00022475"/>
    </source>
</evidence>
<dbReference type="PANTHER" id="PTHR43124">
    <property type="entry name" value="PURINE EFFLUX PUMP PBUE"/>
    <property type="match status" value="1"/>
</dbReference>
<proteinExistence type="predicted"/>
<dbReference type="InterPro" id="IPR011701">
    <property type="entry name" value="MFS"/>
</dbReference>
<feature type="transmembrane region" description="Helical" evidence="6">
    <location>
        <begin position="366"/>
        <end position="386"/>
    </location>
</feature>
<feature type="transmembrane region" description="Helical" evidence="6">
    <location>
        <begin position="50"/>
        <end position="75"/>
    </location>
</feature>
<dbReference type="Gene3D" id="1.20.1250.20">
    <property type="entry name" value="MFS general substrate transporter like domains"/>
    <property type="match status" value="1"/>
</dbReference>
<dbReference type="Proteomes" id="UP001432011">
    <property type="component" value="Chromosome"/>
</dbReference>
<dbReference type="Pfam" id="PF07690">
    <property type="entry name" value="MFS_1"/>
    <property type="match status" value="1"/>
</dbReference>
<feature type="transmembrane region" description="Helical" evidence="6">
    <location>
        <begin position="82"/>
        <end position="100"/>
    </location>
</feature>
<dbReference type="SUPFAM" id="SSF103473">
    <property type="entry name" value="MFS general substrate transporter"/>
    <property type="match status" value="1"/>
</dbReference>
<keyword evidence="3 6" id="KW-0812">Transmembrane</keyword>
<organism evidence="8 9">
    <name type="scientific">Microbispora hainanensis</name>
    <dbReference type="NCBI Taxonomy" id="568844"/>
    <lineage>
        <taxon>Bacteria</taxon>
        <taxon>Bacillati</taxon>
        <taxon>Actinomycetota</taxon>
        <taxon>Actinomycetes</taxon>
        <taxon>Streptosporangiales</taxon>
        <taxon>Streptosporangiaceae</taxon>
        <taxon>Microbispora</taxon>
    </lineage>
</organism>
<feature type="transmembrane region" description="Helical" evidence="6">
    <location>
        <begin position="248"/>
        <end position="269"/>
    </location>
</feature>
<dbReference type="EMBL" id="CP108085">
    <property type="protein sequence ID" value="WUP76945.1"/>
    <property type="molecule type" value="Genomic_DNA"/>
</dbReference>
<feature type="transmembrane region" description="Helical" evidence="6">
    <location>
        <begin position="173"/>
        <end position="194"/>
    </location>
</feature>
<comment type="subcellular location">
    <subcellularLocation>
        <location evidence="1">Cell membrane</location>
        <topology evidence="1">Multi-pass membrane protein</topology>
    </subcellularLocation>
</comment>
<feature type="transmembrane region" description="Helical" evidence="6">
    <location>
        <begin position="141"/>
        <end position="161"/>
    </location>
</feature>
<dbReference type="InterPro" id="IPR050189">
    <property type="entry name" value="MFS_Efflux_Transporters"/>
</dbReference>
<feature type="transmembrane region" description="Helical" evidence="6">
    <location>
        <begin position="112"/>
        <end position="134"/>
    </location>
</feature>
<protein>
    <submittedName>
        <fullName evidence="8">MFS transporter</fullName>
    </submittedName>
</protein>
<keyword evidence="2" id="KW-1003">Cell membrane</keyword>
<evidence type="ECO:0000313" key="9">
    <source>
        <dbReference type="Proteomes" id="UP001432011"/>
    </source>
</evidence>
<feature type="transmembrane region" description="Helical" evidence="6">
    <location>
        <begin position="338"/>
        <end position="360"/>
    </location>
</feature>
<feature type="transmembrane region" description="Helical" evidence="6">
    <location>
        <begin position="281"/>
        <end position="299"/>
    </location>
</feature>
<evidence type="ECO:0000256" key="6">
    <source>
        <dbReference type="SAM" id="Phobius"/>
    </source>
</evidence>
<dbReference type="PANTHER" id="PTHR43124:SF3">
    <property type="entry name" value="CHLORAMPHENICOL EFFLUX PUMP RV0191"/>
    <property type="match status" value="1"/>
</dbReference>
<accession>A0ABZ1SV84</accession>
<feature type="transmembrane region" description="Helical" evidence="6">
    <location>
        <begin position="215"/>
        <end position="236"/>
    </location>
</feature>
<feature type="transmembrane region" description="Helical" evidence="6">
    <location>
        <begin position="305"/>
        <end position="326"/>
    </location>
</feature>
<evidence type="ECO:0000313" key="8">
    <source>
        <dbReference type="EMBL" id="WUP76945.1"/>
    </source>
</evidence>
<sequence length="411" mass="42647">MATQGTHPHSTARAWLGVAAITASLFAFLTTELMPVGLLTPMSTSLRISVGAAGLMVTLYGVSAGLGVPFIVAWTRRVNRRVLLSTLLAILTVGNTITAISPNYPLVLTTRLVMGFASGVFWAIGVSMAMRLVAERHASRAAAIVMSGISIAAVVGIPLGTVLESLTGWRTTFLIWAGLSALVLLTVVTVIPSLPSTNAVSVREVFGLPLKNVPLRLVLFTIVLFVLGHFGAYTFVRPYLEDSASATPFFITAALMVYGAGGAAGNFVAGYTVTKSLRGSFIAGCAGLVTSLLLLLTIAHGQAGAVVTLVLWGVSFGVVQLSQVNLTQAAAPDTFEAAMSLNTMAYNTSIALGALFGGLFADHLGVTSVVWFGVTLTAASLLLTLATRRRATRPVLGDAPASAPAQTADRA</sequence>
<dbReference type="PROSITE" id="PS50850">
    <property type="entry name" value="MFS"/>
    <property type="match status" value="1"/>
</dbReference>
<feature type="domain" description="Major facilitator superfamily (MFS) profile" evidence="7">
    <location>
        <begin position="16"/>
        <end position="392"/>
    </location>
</feature>
<dbReference type="CDD" id="cd17324">
    <property type="entry name" value="MFS_NepI_like"/>
    <property type="match status" value="1"/>
</dbReference>
<evidence type="ECO:0000256" key="5">
    <source>
        <dbReference type="ARBA" id="ARBA00023136"/>
    </source>
</evidence>
<dbReference type="InterPro" id="IPR036259">
    <property type="entry name" value="MFS_trans_sf"/>
</dbReference>
<dbReference type="RefSeq" id="WP_328710088.1">
    <property type="nucleotide sequence ID" value="NZ_CP108085.1"/>
</dbReference>
<evidence type="ECO:0000256" key="3">
    <source>
        <dbReference type="ARBA" id="ARBA00022692"/>
    </source>
</evidence>
<evidence type="ECO:0000259" key="7">
    <source>
        <dbReference type="PROSITE" id="PS50850"/>
    </source>
</evidence>
<keyword evidence="4 6" id="KW-1133">Transmembrane helix</keyword>
<dbReference type="InterPro" id="IPR020846">
    <property type="entry name" value="MFS_dom"/>
</dbReference>
<keyword evidence="9" id="KW-1185">Reference proteome</keyword>
<keyword evidence="5 6" id="KW-0472">Membrane</keyword>
<name>A0ABZ1SV84_9ACTN</name>
<reference evidence="8" key="1">
    <citation type="submission" date="2022-10" db="EMBL/GenBank/DDBJ databases">
        <title>The complete genomes of actinobacterial strains from the NBC collection.</title>
        <authorList>
            <person name="Joergensen T.S."/>
            <person name="Alvarez Arevalo M."/>
            <person name="Sterndorff E.B."/>
            <person name="Faurdal D."/>
            <person name="Vuksanovic O."/>
            <person name="Mourched A.-S."/>
            <person name="Charusanti P."/>
            <person name="Shaw S."/>
            <person name="Blin K."/>
            <person name="Weber T."/>
        </authorList>
    </citation>
    <scope>NUCLEOTIDE SEQUENCE</scope>
    <source>
        <strain evidence="8">NBC_00254</strain>
    </source>
</reference>
<gene>
    <name evidence="8" type="ORF">OG913_08045</name>
</gene>